<dbReference type="AlphaFoldDB" id="A0A7W7WKP0"/>
<dbReference type="EMBL" id="JACHJR010000001">
    <property type="protein sequence ID" value="MBB4950398.1"/>
    <property type="molecule type" value="Genomic_DNA"/>
</dbReference>
<proteinExistence type="predicted"/>
<evidence type="ECO:0000313" key="1">
    <source>
        <dbReference type="EMBL" id="MBB4950398.1"/>
    </source>
</evidence>
<keyword evidence="2" id="KW-1185">Reference proteome</keyword>
<dbReference type="Proteomes" id="UP000573327">
    <property type="component" value="Unassembled WGS sequence"/>
</dbReference>
<organism evidence="1 2">
    <name type="scientific">Kitasatospora gansuensis</name>
    <dbReference type="NCBI Taxonomy" id="258050"/>
    <lineage>
        <taxon>Bacteria</taxon>
        <taxon>Bacillati</taxon>
        <taxon>Actinomycetota</taxon>
        <taxon>Actinomycetes</taxon>
        <taxon>Kitasatosporales</taxon>
        <taxon>Streptomycetaceae</taxon>
        <taxon>Kitasatospora</taxon>
    </lineage>
</organism>
<accession>A0A7W7WKP0</accession>
<evidence type="ECO:0000313" key="2">
    <source>
        <dbReference type="Proteomes" id="UP000573327"/>
    </source>
</evidence>
<protein>
    <submittedName>
        <fullName evidence="1">Uncharacterized protein</fullName>
    </submittedName>
</protein>
<gene>
    <name evidence="1" type="ORF">F4556_005933</name>
</gene>
<name>A0A7W7WKP0_9ACTN</name>
<comment type="caution">
    <text evidence="1">The sequence shown here is derived from an EMBL/GenBank/DDBJ whole genome shotgun (WGS) entry which is preliminary data.</text>
</comment>
<reference evidence="1 2" key="1">
    <citation type="submission" date="2020-08" db="EMBL/GenBank/DDBJ databases">
        <title>Sequencing the genomes of 1000 actinobacteria strains.</title>
        <authorList>
            <person name="Klenk H.-P."/>
        </authorList>
    </citation>
    <scope>NUCLEOTIDE SEQUENCE [LARGE SCALE GENOMIC DNA]</scope>
    <source>
        <strain evidence="1 2">DSM 44786</strain>
    </source>
</reference>
<sequence length="32" mass="3769">MLDARFEFHRPLTGPEDLAEAMHRLFSQVRTP</sequence>